<dbReference type="InterPro" id="IPR036691">
    <property type="entry name" value="Endo/exonu/phosph_ase_sf"/>
</dbReference>
<keyword evidence="11" id="KW-0496">Mitochondrion</keyword>
<keyword evidence="6" id="KW-0479">Metal-binding</keyword>
<dbReference type="GO" id="GO:0046872">
    <property type="term" value="F:metal ion binding"/>
    <property type="evidence" value="ECO:0007669"/>
    <property type="project" value="UniProtKB-KW"/>
</dbReference>
<evidence type="ECO:0000256" key="7">
    <source>
        <dbReference type="ARBA" id="ARBA00022801"/>
    </source>
</evidence>
<dbReference type="GO" id="GO:0006397">
    <property type="term" value="P:mRNA processing"/>
    <property type="evidence" value="ECO:0007669"/>
    <property type="project" value="UniProtKB-KW"/>
</dbReference>
<dbReference type="Pfam" id="PF21171">
    <property type="entry name" value="PDE12-like_N"/>
    <property type="match status" value="1"/>
</dbReference>
<dbReference type="Proteomes" id="UP000410492">
    <property type="component" value="Unassembled WGS sequence"/>
</dbReference>
<dbReference type="Gene3D" id="3.60.10.10">
    <property type="entry name" value="Endonuclease/exonuclease/phosphatase"/>
    <property type="match status" value="1"/>
</dbReference>
<evidence type="ECO:0000256" key="10">
    <source>
        <dbReference type="ARBA" id="ARBA00022946"/>
    </source>
</evidence>
<dbReference type="FunFam" id="3.60.10.10:FF:000018">
    <property type="entry name" value="2',5'-phosphodiesterase 12"/>
    <property type="match status" value="1"/>
</dbReference>
<feature type="domain" description="2',5'-phosphodiesterase 12-like N-terminal" evidence="15">
    <location>
        <begin position="147"/>
        <end position="235"/>
    </location>
</feature>
<evidence type="ECO:0000256" key="3">
    <source>
        <dbReference type="ARBA" id="ARBA00022553"/>
    </source>
</evidence>
<protein>
    <recommendedName>
        <fullName evidence="12">2',5'-phosphodiesterase 12</fullName>
    </recommendedName>
    <alternativeName>
        <fullName evidence="13">Mitochondrial deadenylase</fullName>
    </alternativeName>
</protein>
<dbReference type="GO" id="GO:0000288">
    <property type="term" value="P:nuclear-transcribed mRNA catabolic process, deadenylation-dependent decay"/>
    <property type="evidence" value="ECO:0007669"/>
    <property type="project" value="TreeGrafter"/>
</dbReference>
<keyword evidence="7" id="KW-0378">Hydrolase</keyword>
<dbReference type="AlphaFoldDB" id="A0A653C745"/>
<evidence type="ECO:0000256" key="1">
    <source>
        <dbReference type="ARBA" id="ARBA00001946"/>
    </source>
</evidence>
<gene>
    <name evidence="16" type="ORF">CALMAC_LOCUS6776</name>
</gene>
<dbReference type="SUPFAM" id="SSF56219">
    <property type="entry name" value="DNase I-like"/>
    <property type="match status" value="1"/>
</dbReference>
<evidence type="ECO:0000313" key="17">
    <source>
        <dbReference type="Proteomes" id="UP000410492"/>
    </source>
</evidence>
<evidence type="ECO:0000256" key="13">
    <source>
        <dbReference type="ARBA" id="ARBA00083541"/>
    </source>
</evidence>
<keyword evidence="5" id="KW-0540">Nuclease</keyword>
<comment type="subcellular location">
    <subcellularLocation>
        <location evidence="2">Mitochondrion matrix</location>
    </subcellularLocation>
</comment>
<dbReference type="OrthoDB" id="412787at2759"/>
<evidence type="ECO:0000256" key="2">
    <source>
        <dbReference type="ARBA" id="ARBA00004305"/>
    </source>
</evidence>
<sequence length="580" mass="67137">MVLNISKLIITGNTKYKYIARCVHCYIFKMDKAYLRQLNDESFDFTFKYVNEELRVNRQFNMSRKLTETVETFLQRVSTNLEKVINKKNKKSKDTEKPKPILNISLNLNNDEVEKSRLCKDIFEEGNQISLKINEVTYDVLVNSPWIYALALPACMMAGFPIYPCKYDTVFTDKDRTEFSWSKSKDKQLWEHIGDGYIFNPTTNDIGYYIKLSCLPKNERLVGPAAEAISTCIVEAGPGECPFERRHHFTKTRAEGNEFRVISYNILADLYCDSDYTRQVLFPYCPPYALAIDYRKQLILKEIIGYNADIIAMQEVDRKVFKYDLEPTMSQLGYEGNLVTKGEEVAEGLAFFTFKQRFKLLRWEKIIFAEHLPKNPLFSPLWNEVQKNEQLMTRILNRSTTMQVNVVESVEHDEIIVVGNIHMYFHPDADHIRLLHGGMAIIYLEDFVKQLKEQYSTKRVSVIFCGDFNSTPDCGIYKLYTTGEVSKDCIDYQSNKEEAIQEVEFRQGLKLNSACGTPQYTNFTAGFADCLDYIYYDTDSFQISQVVPLPSHEELTENVALPSVVFPSDHVALVCDLKWS</sequence>
<dbReference type="InterPro" id="IPR048821">
    <property type="entry name" value="PDE12-like_N"/>
</dbReference>
<keyword evidence="10" id="KW-0809">Transit peptide</keyword>
<organism evidence="16 17">
    <name type="scientific">Callosobruchus maculatus</name>
    <name type="common">Southern cowpea weevil</name>
    <name type="synonym">Pulse bruchid</name>
    <dbReference type="NCBI Taxonomy" id="64391"/>
    <lineage>
        <taxon>Eukaryota</taxon>
        <taxon>Metazoa</taxon>
        <taxon>Ecdysozoa</taxon>
        <taxon>Arthropoda</taxon>
        <taxon>Hexapoda</taxon>
        <taxon>Insecta</taxon>
        <taxon>Pterygota</taxon>
        <taxon>Neoptera</taxon>
        <taxon>Endopterygota</taxon>
        <taxon>Coleoptera</taxon>
        <taxon>Polyphaga</taxon>
        <taxon>Cucujiformia</taxon>
        <taxon>Chrysomeloidea</taxon>
        <taxon>Chrysomelidae</taxon>
        <taxon>Bruchinae</taxon>
        <taxon>Bruchini</taxon>
        <taxon>Callosobruchus</taxon>
    </lineage>
</organism>
<dbReference type="InterPro" id="IPR005135">
    <property type="entry name" value="Endo/exonuclease/phosphatase"/>
</dbReference>
<evidence type="ECO:0000259" key="14">
    <source>
        <dbReference type="Pfam" id="PF03372"/>
    </source>
</evidence>
<dbReference type="Pfam" id="PF03372">
    <property type="entry name" value="Exo_endo_phos"/>
    <property type="match status" value="1"/>
</dbReference>
<evidence type="ECO:0000256" key="6">
    <source>
        <dbReference type="ARBA" id="ARBA00022723"/>
    </source>
</evidence>
<feature type="domain" description="Endonuclease/exonuclease/phosphatase" evidence="14">
    <location>
        <begin position="263"/>
        <end position="570"/>
    </location>
</feature>
<reference evidence="16 17" key="1">
    <citation type="submission" date="2019-01" db="EMBL/GenBank/DDBJ databases">
        <authorList>
            <person name="Sayadi A."/>
        </authorList>
    </citation>
    <scope>NUCLEOTIDE SEQUENCE [LARGE SCALE GENOMIC DNA]</scope>
</reference>
<evidence type="ECO:0000256" key="12">
    <source>
        <dbReference type="ARBA" id="ARBA00072755"/>
    </source>
</evidence>
<keyword evidence="9" id="KW-0460">Magnesium</keyword>
<evidence type="ECO:0000313" key="16">
    <source>
        <dbReference type="EMBL" id="VEN43728.1"/>
    </source>
</evidence>
<accession>A0A653C745</accession>
<dbReference type="GO" id="GO:0005759">
    <property type="term" value="C:mitochondrial matrix"/>
    <property type="evidence" value="ECO:0007669"/>
    <property type="project" value="UniProtKB-SubCell"/>
</dbReference>
<keyword evidence="3" id="KW-0597">Phosphoprotein</keyword>
<keyword evidence="17" id="KW-1185">Reference proteome</keyword>
<dbReference type="GO" id="GO:0004535">
    <property type="term" value="F:poly(A)-specific ribonuclease activity"/>
    <property type="evidence" value="ECO:0007669"/>
    <property type="project" value="UniProtKB-ARBA"/>
</dbReference>
<keyword evidence="4" id="KW-0507">mRNA processing</keyword>
<dbReference type="InterPro" id="IPR050410">
    <property type="entry name" value="CCR4/nocturin_mRNA_transcr"/>
</dbReference>
<comment type="cofactor">
    <cofactor evidence="1">
        <name>Mg(2+)</name>
        <dbReference type="ChEBI" id="CHEBI:18420"/>
    </cofactor>
</comment>
<evidence type="ECO:0000256" key="8">
    <source>
        <dbReference type="ARBA" id="ARBA00022839"/>
    </source>
</evidence>
<dbReference type="EMBL" id="CAACVG010007111">
    <property type="protein sequence ID" value="VEN43728.1"/>
    <property type="molecule type" value="Genomic_DNA"/>
</dbReference>
<dbReference type="PANTHER" id="PTHR12121:SF37">
    <property type="entry name" value="2',5'-PHOSPHODIESTERASE 12"/>
    <property type="match status" value="1"/>
</dbReference>
<evidence type="ECO:0000256" key="11">
    <source>
        <dbReference type="ARBA" id="ARBA00023128"/>
    </source>
</evidence>
<evidence type="ECO:0000259" key="15">
    <source>
        <dbReference type="Pfam" id="PF21171"/>
    </source>
</evidence>
<name>A0A653C745_CALMS</name>
<evidence type="ECO:0000256" key="4">
    <source>
        <dbReference type="ARBA" id="ARBA00022664"/>
    </source>
</evidence>
<dbReference type="PANTHER" id="PTHR12121">
    <property type="entry name" value="CARBON CATABOLITE REPRESSOR PROTEIN 4"/>
    <property type="match status" value="1"/>
</dbReference>
<keyword evidence="8" id="KW-0269">Exonuclease</keyword>
<evidence type="ECO:0000256" key="9">
    <source>
        <dbReference type="ARBA" id="ARBA00022842"/>
    </source>
</evidence>
<evidence type="ECO:0000256" key="5">
    <source>
        <dbReference type="ARBA" id="ARBA00022722"/>
    </source>
</evidence>
<proteinExistence type="predicted"/>